<sequence length="240" mass="26203">MGIQKFLNGIRISLLIFVLSSCNHSSSPTAPTEANLKTFPPQIFAIGDSITWGKGASVEGEGYPAMLEQKMLTAGYSGQVFNEGIPSATTEDFLPAWNWYLQQDAILLIMLGANDIMSPELCTDPRDQQNCQMLQNIRKMTTSALNAGALPVLATVTPTRTGDMLDMYNLAIQDLNVQLKLIAAELKVPIADTHSAILANGGDLLFSDAHHFNDQGYDVIASEFFTTLLKNPLMIEKFSD</sequence>
<dbReference type="Pfam" id="PF13472">
    <property type="entry name" value="Lipase_GDSL_2"/>
    <property type="match status" value="1"/>
</dbReference>
<organism evidence="2">
    <name type="scientific">Candidatus Moduliflexus flocculans</name>
    <dbReference type="NCBI Taxonomy" id="1499966"/>
    <lineage>
        <taxon>Bacteria</taxon>
        <taxon>Candidatus Moduliflexota</taxon>
        <taxon>Candidatus Moduliflexia</taxon>
        <taxon>Candidatus Moduliflexales</taxon>
        <taxon>Candidatus Moduliflexaceae</taxon>
    </lineage>
</organism>
<dbReference type="CDD" id="cd00229">
    <property type="entry name" value="SGNH_hydrolase"/>
    <property type="match status" value="1"/>
</dbReference>
<keyword evidence="3" id="KW-1185">Reference proteome</keyword>
<reference evidence="2" key="1">
    <citation type="journal article" date="2015" name="PeerJ">
        <title>First genomic representation of candidate bacterial phylum KSB3 points to enhanced environmental sensing as a trigger of wastewater bulking.</title>
        <authorList>
            <person name="Sekiguchi Y."/>
            <person name="Ohashi A."/>
            <person name="Parks D.H."/>
            <person name="Yamauchi T."/>
            <person name="Tyson G.W."/>
            <person name="Hugenholtz P."/>
        </authorList>
    </citation>
    <scope>NUCLEOTIDE SEQUENCE [LARGE SCALE GENOMIC DNA]</scope>
</reference>
<evidence type="ECO:0000259" key="1">
    <source>
        <dbReference type="Pfam" id="PF13472"/>
    </source>
</evidence>
<dbReference type="InterPro" id="IPR036514">
    <property type="entry name" value="SGNH_hydro_sf"/>
</dbReference>
<dbReference type="InterPro" id="IPR051532">
    <property type="entry name" value="Ester_Hydrolysis_Enzymes"/>
</dbReference>
<dbReference type="STRING" id="1499966.U14_05413"/>
<protein>
    <submittedName>
        <fullName evidence="2">Lipolytic protein G-D-S-L family</fullName>
    </submittedName>
</protein>
<dbReference type="Proteomes" id="UP000030700">
    <property type="component" value="Unassembled WGS sequence"/>
</dbReference>
<feature type="domain" description="SGNH hydrolase-type esterase" evidence="1">
    <location>
        <begin position="45"/>
        <end position="218"/>
    </location>
</feature>
<name>A0A081BRV4_9BACT</name>
<evidence type="ECO:0000313" key="2">
    <source>
        <dbReference type="EMBL" id="GAK54135.1"/>
    </source>
</evidence>
<dbReference type="SUPFAM" id="SSF52266">
    <property type="entry name" value="SGNH hydrolase"/>
    <property type="match status" value="1"/>
</dbReference>
<dbReference type="InterPro" id="IPR013830">
    <property type="entry name" value="SGNH_hydro"/>
</dbReference>
<dbReference type="EMBL" id="DF820460">
    <property type="protein sequence ID" value="GAK54135.1"/>
    <property type="molecule type" value="Genomic_DNA"/>
</dbReference>
<dbReference type="Gene3D" id="3.40.50.1110">
    <property type="entry name" value="SGNH hydrolase"/>
    <property type="match status" value="1"/>
</dbReference>
<gene>
    <name evidence="2" type="ORF">U14_05413</name>
</gene>
<evidence type="ECO:0000313" key="3">
    <source>
        <dbReference type="Proteomes" id="UP000030700"/>
    </source>
</evidence>
<dbReference type="HOGENOM" id="CLU_094862_0_0_0"/>
<accession>A0A081BRV4</accession>
<proteinExistence type="predicted"/>
<dbReference type="PANTHER" id="PTHR30383">
    <property type="entry name" value="THIOESTERASE 1/PROTEASE 1/LYSOPHOSPHOLIPASE L1"/>
    <property type="match status" value="1"/>
</dbReference>
<dbReference type="AlphaFoldDB" id="A0A081BRV4"/>
<dbReference type="PROSITE" id="PS51257">
    <property type="entry name" value="PROKAR_LIPOPROTEIN"/>
    <property type="match status" value="1"/>
</dbReference>